<dbReference type="Gene3D" id="3.30.200.20">
    <property type="entry name" value="Phosphorylase Kinase, domain 1"/>
    <property type="match status" value="1"/>
</dbReference>
<dbReference type="AlphaFoldDB" id="A0A8S0THZ3"/>
<dbReference type="InterPro" id="IPR011009">
    <property type="entry name" value="Kinase-like_dom_sf"/>
</dbReference>
<gene>
    <name evidence="6" type="ORF">OLEA9_A015878</name>
</gene>
<dbReference type="InterPro" id="IPR000719">
    <property type="entry name" value="Prot_kinase_dom"/>
</dbReference>
<dbReference type="Proteomes" id="UP000594638">
    <property type="component" value="Unassembled WGS sequence"/>
</dbReference>
<evidence type="ECO:0000256" key="4">
    <source>
        <dbReference type="ARBA" id="ARBA00022840"/>
    </source>
</evidence>
<dbReference type="InterPro" id="IPR008271">
    <property type="entry name" value="Ser/Thr_kinase_AS"/>
</dbReference>
<dbReference type="FunFam" id="1.10.510.10:FF:000368">
    <property type="entry name" value="cold-responsive protein kinase 1"/>
    <property type="match status" value="1"/>
</dbReference>
<dbReference type="GO" id="GO:0004672">
    <property type="term" value="F:protein kinase activity"/>
    <property type="evidence" value="ECO:0007669"/>
    <property type="project" value="InterPro"/>
</dbReference>
<dbReference type="OrthoDB" id="4062651at2759"/>
<dbReference type="InterPro" id="IPR052059">
    <property type="entry name" value="CR_Ser/Thr_kinase"/>
</dbReference>
<dbReference type="Gramene" id="OE9A015878T13">
    <property type="protein sequence ID" value="OE9A015878C13"/>
    <property type="gene ID" value="OE9A015878"/>
</dbReference>
<dbReference type="Gramene" id="OE9A015878T9">
    <property type="protein sequence ID" value="OE9A015878C9"/>
    <property type="gene ID" value="OE9A015878"/>
</dbReference>
<proteinExistence type="predicted"/>
<keyword evidence="3 6" id="KW-0418">Kinase</keyword>
<dbReference type="PROSITE" id="PS50011">
    <property type="entry name" value="PROTEIN_KINASE_DOM"/>
    <property type="match status" value="1"/>
</dbReference>
<evidence type="ECO:0000313" key="7">
    <source>
        <dbReference type="Proteomes" id="UP000594638"/>
    </source>
</evidence>
<evidence type="ECO:0000256" key="1">
    <source>
        <dbReference type="ARBA" id="ARBA00022679"/>
    </source>
</evidence>
<evidence type="ECO:0000256" key="2">
    <source>
        <dbReference type="ARBA" id="ARBA00022741"/>
    </source>
</evidence>
<keyword evidence="1" id="KW-0808">Transferase</keyword>
<dbReference type="GO" id="GO:0005524">
    <property type="term" value="F:ATP binding"/>
    <property type="evidence" value="ECO:0007669"/>
    <property type="project" value="UniProtKB-KW"/>
</dbReference>
<comment type="caution">
    <text evidence="6">The sequence shown here is derived from an EMBL/GenBank/DDBJ whole genome shotgun (WGS) entry which is preliminary data.</text>
</comment>
<dbReference type="PROSITE" id="PS00108">
    <property type="entry name" value="PROTEIN_KINASE_ST"/>
    <property type="match status" value="1"/>
</dbReference>
<name>A0A8S0THZ3_OLEEU</name>
<dbReference type="Pfam" id="PF00069">
    <property type="entry name" value="Pkinase"/>
    <property type="match status" value="1"/>
</dbReference>
<accession>A0A8S0THZ3</accession>
<dbReference type="Gramene" id="OE9A015878T3">
    <property type="protein sequence ID" value="OE9A015878C3"/>
    <property type="gene ID" value="OE9A015878"/>
</dbReference>
<dbReference type="SUPFAM" id="SSF56112">
    <property type="entry name" value="Protein kinase-like (PK-like)"/>
    <property type="match status" value="1"/>
</dbReference>
<feature type="domain" description="Protein kinase" evidence="5">
    <location>
        <begin position="1"/>
        <end position="227"/>
    </location>
</feature>
<evidence type="ECO:0000313" key="6">
    <source>
        <dbReference type="EMBL" id="CAA3005233.1"/>
    </source>
</evidence>
<sequence length="281" mass="31795">MEHENLVKLYGCCAERDHRILVYGYVENNSLSQTLLGDGYSNIQFSWRTRTKICIGVARGLAFLHEEVRPHIIHRDIKPSNILLGKDLTAKISDFGLAKLFPDNLTHISTRVAGTIGYLAPEYAMQGQLTRKADVYGFGVLLLEIVSGRCNTNKRLPVEERYLLETAWKLYEKRELIQLVDMTLEGDFDMDEACRYLKIGLLCTQDMPKSRPAMSTVLKLLTGEMDLRKKKISRPAILSELTAVNSNTTSPAWGNLDKSSSQNRSTTYATMTFTSIYDRSN</sequence>
<evidence type="ECO:0000256" key="3">
    <source>
        <dbReference type="ARBA" id="ARBA00022777"/>
    </source>
</evidence>
<evidence type="ECO:0000259" key="5">
    <source>
        <dbReference type="PROSITE" id="PS50011"/>
    </source>
</evidence>
<reference evidence="6 7" key="1">
    <citation type="submission" date="2019-12" db="EMBL/GenBank/DDBJ databases">
        <authorList>
            <person name="Alioto T."/>
            <person name="Alioto T."/>
            <person name="Gomez Garrido J."/>
        </authorList>
    </citation>
    <scope>NUCLEOTIDE SEQUENCE [LARGE SCALE GENOMIC DNA]</scope>
</reference>
<dbReference type="Gramene" id="OE9A015878T12">
    <property type="protein sequence ID" value="OE9A015878C12"/>
    <property type="gene ID" value="OE9A015878"/>
</dbReference>
<keyword evidence="2" id="KW-0547">Nucleotide-binding</keyword>
<dbReference type="PANTHER" id="PTHR47973">
    <property type="entry name" value="CYSTEINE-RICH RECEPTOR-LIKE PROTEIN KINASE 3"/>
    <property type="match status" value="1"/>
</dbReference>
<dbReference type="Gene3D" id="1.10.510.10">
    <property type="entry name" value="Transferase(Phosphotransferase) domain 1"/>
    <property type="match status" value="1"/>
</dbReference>
<dbReference type="EMBL" id="CACTIH010007243">
    <property type="protein sequence ID" value="CAA3005233.1"/>
    <property type="molecule type" value="Genomic_DNA"/>
</dbReference>
<dbReference type="SMART" id="SM00220">
    <property type="entry name" value="S_TKc"/>
    <property type="match status" value="1"/>
</dbReference>
<keyword evidence="4" id="KW-0067">ATP-binding</keyword>
<protein>
    <submittedName>
        <fullName evidence="6">Cold-responsive kinase 1-like</fullName>
    </submittedName>
</protein>
<keyword evidence="7" id="KW-1185">Reference proteome</keyword>
<organism evidence="6 7">
    <name type="scientific">Olea europaea subsp. europaea</name>
    <dbReference type="NCBI Taxonomy" id="158383"/>
    <lineage>
        <taxon>Eukaryota</taxon>
        <taxon>Viridiplantae</taxon>
        <taxon>Streptophyta</taxon>
        <taxon>Embryophyta</taxon>
        <taxon>Tracheophyta</taxon>
        <taxon>Spermatophyta</taxon>
        <taxon>Magnoliopsida</taxon>
        <taxon>eudicotyledons</taxon>
        <taxon>Gunneridae</taxon>
        <taxon>Pentapetalae</taxon>
        <taxon>asterids</taxon>
        <taxon>lamiids</taxon>
        <taxon>Lamiales</taxon>
        <taxon>Oleaceae</taxon>
        <taxon>Oleeae</taxon>
        <taxon>Olea</taxon>
    </lineage>
</organism>